<organism evidence="1 2">
    <name type="scientific">Candidatus Sarcina troglodytae</name>
    <dbReference type="NCBI Taxonomy" id="2726954"/>
    <lineage>
        <taxon>Bacteria</taxon>
        <taxon>Bacillati</taxon>
        <taxon>Bacillota</taxon>
        <taxon>Clostridia</taxon>
        <taxon>Eubacteriales</taxon>
        <taxon>Clostridiaceae</taxon>
        <taxon>Sarcina</taxon>
    </lineage>
</organism>
<name>A0ACD1BCY0_9CLOT</name>
<evidence type="ECO:0000313" key="1">
    <source>
        <dbReference type="EMBL" id="QPJ85409.1"/>
    </source>
</evidence>
<proteinExistence type="predicted"/>
<evidence type="ECO:0000313" key="2">
    <source>
        <dbReference type="Proteomes" id="UP000594603"/>
    </source>
</evidence>
<dbReference type="EMBL" id="CP051754">
    <property type="protein sequence ID" value="QPJ85409.1"/>
    <property type="molecule type" value="Genomic_DNA"/>
</dbReference>
<accession>A0ACD1BCY0</accession>
<gene>
    <name evidence="1" type="primary">moaA</name>
    <name evidence="1" type="ORF">HH195_05545</name>
</gene>
<sequence length="318" mass="36266">MLDSYGRSINYLRISITDLCNLRCRYCMTDKGVIKKEFEEILTLEEIEKITKEFVKLGINKIRITGGEPLVRKGILKLIREIGSLKEVKDFAMTTNGTMLKKYAKELKNAGLNRVNISLDTLNPKKYSHITRGGDIKDVLEGIEEAKKVGLTPIKLNVVLIKGFNEDEIEDFVNLTRDENIDVRFIELMPIGQVCQWSLNRYLSNNTVLEKCSYLERIESTDKSSPAVYYKLKNGKGRVGLINPISCKFCSNCNRMRLTADGKIKACLHSDEEIDIMKYLRQDIDISGILKNIIKDKPKEHNLEDGSYIKRNMMAIGG</sequence>
<dbReference type="Proteomes" id="UP000594603">
    <property type="component" value="Chromosome"/>
</dbReference>
<reference evidence="1" key="1">
    <citation type="submission" date="2020-04" db="EMBL/GenBank/DDBJ databases">
        <title>A novel bacterium ('Candidatus Sarcina troglodytae' sp. nov.) linked to a protracted, uniformly lethal epizootic among sanctuary western chimpanzees (Pan troglodytes verus) in Sierra Leone.</title>
        <authorList>
            <person name="Owens L.A."/>
            <person name="Colitti B."/>
            <person name="Hirji I."/>
            <person name="Pizaro A."/>
            <person name="Jaffe J.E."/>
            <person name="Moittie S."/>
            <person name="Bishop-Lilly K.A."/>
            <person name="Estrella L.A."/>
            <person name="Voegtly L.J."/>
            <person name="Kuhn J.H."/>
            <person name="Suen G."/>
            <person name="Deblois C.L."/>
            <person name="Dunn C."/>
            <person name="Juan-Salles C."/>
            <person name="Goldberg T.L."/>
        </authorList>
    </citation>
    <scope>NUCLEOTIDE SEQUENCE</scope>
    <source>
        <strain evidence="1">JB2</strain>
    </source>
</reference>
<keyword evidence="2" id="KW-1185">Reference proteome</keyword>
<protein>
    <submittedName>
        <fullName evidence="1">GTP 3',8-cyclase MoaA</fullName>
    </submittedName>
</protein>